<evidence type="ECO:0000256" key="1">
    <source>
        <dbReference type="SAM" id="SignalP"/>
    </source>
</evidence>
<dbReference type="EMBL" id="FLUQ01000004">
    <property type="protein sequence ID" value="SBW08241.1"/>
    <property type="molecule type" value="Genomic_DNA"/>
</dbReference>
<feature type="signal peptide" evidence="1">
    <location>
        <begin position="1"/>
        <end position="24"/>
    </location>
</feature>
<name>A0A212K946_9DELT</name>
<organism evidence="3">
    <name type="scientific">uncultured delta proteobacterium</name>
    <dbReference type="NCBI Taxonomy" id="34034"/>
    <lineage>
        <taxon>Bacteria</taxon>
        <taxon>Deltaproteobacteria</taxon>
        <taxon>environmental samples</taxon>
    </lineage>
</organism>
<reference evidence="3" key="1">
    <citation type="submission" date="2016-04" db="EMBL/GenBank/DDBJ databases">
        <authorList>
            <person name="Evans L.H."/>
            <person name="Alamgir A."/>
            <person name="Owens N."/>
            <person name="Weber N.D."/>
            <person name="Virtaneva K."/>
            <person name="Barbian K."/>
            <person name="Babar A."/>
            <person name="Rosenke K."/>
        </authorList>
    </citation>
    <scope>NUCLEOTIDE SEQUENCE</scope>
    <source>
        <strain evidence="3">86</strain>
    </source>
</reference>
<dbReference type="InterPro" id="IPR053907">
    <property type="entry name" value="DUF6935"/>
</dbReference>
<feature type="chain" id="PRO_5012194356" description="DUF6935 domain-containing protein" evidence="1">
    <location>
        <begin position="25"/>
        <end position="222"/>
    </location>
</feature>
<evidence type="ECO:0000259" key="2">
    <source>
        <dbReference type="Pfam" id="PF22043"/>
    </source>
</evidence>
<proteinExistence type="predicted"/>
<evidence type="ECO:0000313" key="3">
    <source>
        <dbReference type="EMBL" id="SBW08241.1"/>
    </source>
</evidence>
<sequence length="222" mass="24751">MKRRVFIPILCCLLLGLGAVMAHAAPSVTISDSGQGSAQTGGSYGQYSNSYDFPAGRPVTFQAFKDRYQTIGTSPEGAVRMYFDALYSYIDPARKAEGAKMVRYSMHEGKNWERSAALATFVSRLKNPSYHYIFRSFAEGTSPENSYTMDPDNYRLMFNTSRQEGDYVSLTIWSSGADNPRILGVKQFEDGLWYVVNNHSTYVEVRPAANQVRTGGHDADLD</sequence>
<dbReference type="AlphaFoldDB" id="A0A212K946"/>
<feature type="domain" description="DUF6935" evidence="2">
    <location>
        <begin position="58"/>
        <end position="207"/>
    </location>
</feature>
<gene>
    <name evidence="3" type="ORF">KL86DPRO_40052</name>
</gene>
<accession>A0A212K946</accession>
<keyword evidence="1" id="KW-0732">Signal</keyword>
<dbReference type="Pfam" id="PF22043">
    <property type="entry name" value="DUF6935"/>
    <property type="match status" value="1"/>
</dbReference>
<protein>
    <recommendedName>
        <fullName evidence="2">DUF6935 domain-containing protein</fullName>
    </recommendedName>
</protein>